<dbReference type="RefSeq" id="WP_012147979.1">
    <property type="nucleotide sequence ID" value="NC_009850.1"/>
</dbReference>
<dbReference type="STRING" id="367737.Abu_2110"/>
<protein>
    <submittedName>
        <fullName evidence="1">Uncharacterized protein</fullName>
    </submittedName>
</protein>
<sequence>MNSYTTNKLKRVLSLIIDDVNENDLTHLFYKDINSNLSDDAVIEIKIKEIQANIKDLECYSSFELYVIIAKYYKCDNLIDLELFHSILFDKVQNEKNTSK</sequence>
<proteinExistence type="predicted"/>
<accession>A8EWK1</accession>
<dbReference type="EMBL" id="CP000361">
    <property type="protein sequence ID" value="ABV68324.1"/>
    <property type="molecule type" value="Genomic_DNA"/>
</dbReference>
<dbReference type="HOGENOM" id="CLU_2299849_0_0_7"/>
<dbReference type="KEGG" id="abu:Abu_2110"/>
<keyword evidence="2" id="KW-1185">Reference proteome</keyword>
<evidence type="ECO:0000313" key="2">
    <source>
        <dbReference type="Proteomes" id="UP000001136"/>
    </source>
</evidence>
<gene>
    <name evidence="1" type="ordered locus">Abu_2110</name>
</gene>
<reference evidence="1 2" key="1">
    <citation type="journal article" date="2007" name="PLoS ONE">
        <title>The complete genome sequence and analysis of the Epsilonproteobacterium Arcobacter butzleri.</title>
        <authorList>
            <person name="Miller W.G."/>
            <person name="Parker C.T."/>
            <person name="Rubenfield M."/>
            <person name="Mendz G.L."/>
            <person name="Woesten M.M.S.M."/>
            <person name="Ussery D.W."/>
            <person name="Stolz J.F."/>
            <person name="Binnewies T.T."/>
            <person name="Hallin P.F."/>
            <person name="Wang G."/>
            <person name="Malek J.A."/>
            <person name="Rogosin A."/>
            <person name="Stanker L.H."/>
            <person name="Mandrell R.E."/>
        </authorList>
    </citation>
    <scope>NUCLEOTIDE SEQUENCE [LARGE SCALE GENOMIC DNA]</scope>
    <source>
        <strain evidence="1 2">RM4018</strain>
    </source>
</reference>
<organism evidence="1 2">
    <name type="scientific">Aliarcobacter butzleri (strain RM4018)</name>
    <name type="common">Arcobacter butzleri</name>
    <dbReference type="NCBI Taxonomy" id="367737"/>
    <lineage>
        <taxon>Bacteria</taxon>
        <taxon>Pseudomonadati</taxon>
        <taxon>Campylobacterota</taxon>
        <taxon>Epsilonproteobacteria</taxon>
        <taxon>Campylobacterales</taxon>
        <taxon>Arcobacteraceae</taxon>
        <taxon>Aliarcobacter</taxon>
    </lineage>
</organism>
<dbReference type="Proteomes" id="UP000001136">
    <property type="component" value="Chromosome"/>
</dbReference>
<evidence type="ECO:0000313" key="1">
    <source>
        <dbReference type="EMBL" id="ABV68324.1"/>
    </source>
</evidence>
<name>A8EWK1_ALIB4</name>
<dbReference type="GeneID" id="24304497"/>
<dbReference type="AlphaFoldDB" id="A8EWK1"/>